<dbReference type="InterPro" id="IPR001633">
    <property type="entry name" value="EAL_dom"/>
</dbReference>
<reference evidence="4 5" key="1">
    <citation type="submission" date="2016-12" db="EMBL/GenBank/DDBJ databases">
        <title>The whole genome sequencing and assembly of Bacillus cohnii DSM 6307T strain.</title>
        <authorList>
            <person name="Lee Y.-J."/>
            <person name="Yi H."/>
            <person name="Bahn Y.-S."/>
            <person name="Kim J.F."/>
            <person name="Lee D.-W."/>
        </authorList>
    </citation>
    <scope>NUCLEOTIDE SEQUENCE [LARGE SCALE GENOMIC DNA]</scope>
    <source>
        <strain evidence="4 5">DSM 6307</strain>
    </source>
</reference>
<dbReference type="Gene3D" id="3.20.20.450">
    <property type="entry name" value="EAL domain"/>
    <property type="match status" value="1"/>
</dbReference>
<gene>
    <name evidence="4" type="ORF">BC6307_19720</name>
</gene>
<dbReference type="PROSITE" id="PS50113">
    <property type="entry name" value="PAC"/>
    <property type="match status" value="1"/>
</dbReference>
<feature type="domain" description="PAC" evidence="2">
    <location>
        <begin position="597"/>
        <end position="644"/>
    </location>
</feature>
<dbReference type="AlphaFoldDB" id="A0A223KV16"/>
<dbReference type="InterPro" id="IPR035965">
    <property type="entry name" value="PAS-like_dom_sf"/>
</dbReference>
<dbReference type="CDD" id="cd00130">
    <property type="entry name" value="PAS"/>
    <property type="match status" value="2"/>
</dbReference>
<dbReference type="SUPFAM" id="SSF55785">
    <property type="entry name" value="PYP-like sensor domain (PAS domain)"/>
    <property type="match status" value="2"/>
</dbReference>
<dbReference type="NCBIfam" id="TIGR00229">
    <property type="entry name" value="sensory_box"/>
    <property type="match status" value="1"/>
</dbReference>
<dbReference type="SMART" id="SM00086">
    <property type="entry name" value="PAC"/>
    <property type="match status" value="2"/>
</dbReference>
<dbReference type="PROSITE" id="PS50112">
    <property type="entry name" value="PAS"/>
    <property type="match status" value="1"/>
</dbReference>
<dbReference type="InterPro" id="IPR001610">
    <property type="entry name" value="PAC"/>
</dbReference>
<proteinExistence type="predicted"/>
<dbReference type="InterPro" id="IPR000014">
    <property type="entry name" value="PAS"/>
</dbReference>
<dbReference type="PANTHER" id="PTHR44757">
    <property type="entry name" value="DIGUANYLATE CYCLASE DGCP"/>
    <property type="match status" value="1"/>
</dbReference>
<dbReference type="PANTHER" id="PTHR44757:SF2">
    <property type="entry name" value="BIOFILM ARCHITECTURE MAINTENANCE PROTEIN MBAA"/>
    <property type="match status" value="1"/>
</dbReference>
<dbReference type="Proteomes" id="UP000215224">
    <property type="component" value="Chromosome"/>
</dbReference>
<evidence type="ECO:0000259" key="1">
    <source>
        <dbReference type="PROSITE" id="PS50112"/>
    </source>
</evidence>
<feature type="domain" description="EAL" evidence="3">
    <location>
        <begin position="127"/>
        <end position="380"/>
    </location>
</feature>
<evidence type="ECO:0000259" key="3">
    <source>
        <dbReference type="PROSITE" id="PS50883"/>
    </source>
</evidence>
<dbReference type="STRING" id="1314751.GCA_001591425_03513"/>
<feature type="domain" description="PAS" evidence="1">
    <location>
        <begin position="527"/>
        <end position="597"/>
    </location>
</feature>
<evidence type="ECO:0000259" key="2">
    <source>
        <dbReference type="PROSITE" id="PS50113"/>
    </source>
</evidence>
<accession>A0A223KV16</accession>
<evidence type="ECO:0000313" key="5">
    <source>
        <dbReference type="Proteomes" id="UP000215224"/>
    </source>
</evidence>
<sequence>MKSLKLTSYDQYYKLLYLYHAELVFIINLQEEIVGANQNLIKYGYSINDLLHKHIKTILRVDFSISHEDRMASQLTYKNGDQVDVEVQVIPIVEKGELKGYFLVVKDQSEVNNPSPQVKKDALIKKEWITAFELQYALDKKQFTLFYQPKLSLTTGKIVGVEALIRWKHPKRGLISPGEFIPITEESGLIIPIGEWTLREACRQNKAWQEEGHPPMLMSVNLSVRQLHQPGFVPIVQQILNETELDPSYLELEITESMLMDHEKSIPVLRDLKNLGVQISLDDFGTGYSSLHYLKNIPIDRLKIDQSFVRNCSIDTNDATIVKTIIAMAHQLNLEVIAEGVEIKEHLLFLQRHVCDEAQGYLFSKPLPPEELICILKDVEQVIPTSGLPKDLSNQHWIEEANSVDRQELIDTISKQQGMIMKFIKKGNAFIHTLCGGELIYKFGLIPEQIIGKELKDFLEKELVNEKLPYYERAWSGEKVVYEAKLNDVFYITSLQPVKKMGQVVEVISSSFDITPRKKIEEELKLREANYRIITENMLDLVGVWDLEGNVIYASPSHKKVLGFNPEDYKGKKGHSWVHPEDIPIVDEHFKNVLNAKQQSLVIFRAKHTNGGWVKIEVQVAPVMEESGTVKQFVVVGRDVNNRM</sequence>
<dbReference type="InterPro" id="IPR052155">
    <property type="entry name" value="Biofilm_reg_signaling"/>
</dbReference>
<dbReference type="Gene3D" id="3.30.450.20">
    <property type="entry name" value="PAS domain"/>
    <property type="match status" value="2"/>
</dbReference>
<dbReference type="SMART" id="SM00091">
    <property type="entry name" value="PAS"/>
    <property type="match status" value="2"/>
</dbReference>
<name>A0A223KV16_9BACI</name>
<organism evidence="4 5">
    <name type="scientific">Sutcliffiella cohnii</name>
    <dbReference type="NCBI Taxonomy" id="33932"/>
    <lineage>
        <taxon>Bacteria</taxon>
        <taxon>Bacillati</taxon>
        <taxon>Bacillota</taxon>
        <taxon>Bacilli</taxon>
        <taxon>Bacillales</taxon>
        <taxon>Bacillaceae</taxon>
        <taxon>Sutcliffiella</taxon>
    </lineage>
</organism>
<dbReference type="Pfam" id="PF00563">
    <property type="entry name" value="EAL"/>
    <property type="match status" value="1"/>
</dbReference>
<keyword evidence="5" id="KW-1185">Reference proteome</keyword>
<dbReference type="Pfam" id="PF13426">
    <property type="entry name" value="PAS_9"/>
    <property type="match status" value="1"/>
</dbReference>
<dbReference type="InterPro" id="IPR035919">
    <property type="entry name" value="EAL_sf"/>
</dbReference>
<dbReference type="EMBL" id="CP018866">
    <property type="protein sequence ID" value="AST93331.1"/>
    <property type="molecule type" value="Genomic_DNA"/>
</dbReference>
<dbReference type="FunFam" id="3.20.20.450:FF:000001">
    <property type="entry name" value="Cyclic di-GMP phosphodiesterase yahA"/>
    <property type="match status" value="1"/>
</dbReference>
<protein>
    <submittedName>
        <fullName evidence="4">Uncharacterized protein</fullName>
    </submittedName>
</protein>
<dbReference type="InterPro" id="IPR013655">
    <property type="entry name" value="PAS_fold_3"/>
</dbReference>
<dbReference type="InterPro" id="IPR000700">
    <property type="entry name" value="PAS-assoc_C"/>
</dbReference>
<evidence type="ECO:0000313" key="4">
    <source>
        <dbReference type="EMBL" id="AST93331.1"/>
    </source>
</evidence>
<dbReference type="SMART" id="SM00052">
    <property type="entry name" value="EAL"/>
    <property type="match status" value="1"/>
</dbReference>
<dbReference type="RefSeq" id="WP_066419128.1">
    <property type="nucleotide sequence ID" value="NZ_CP018866.1"/>
</dbReference>
<dbReference type="CDD" id="cd01948">
    <property type="entry name" value="EAL"/>
    <property type="match status" value="1"/>
</dbReference>
<dbReference type="PROSITE" id="PS50883">
    <property type="entry name" value="EAL"/>
    <property type="match status" value="1"/>
</dbReference>
<dbReference type="SUPFAM" id="SSF141868">
    <property type="entry name" value="EAL domain-like"/>
    <property type="match status" value="1"/>
</dbReference>
<dbReference type="KEGG" id="bcoh:BC6307_19720"/>
<dbReference type="Pfam" id="PF08447">
    <property type="entry name" value="PAS_3"/>
    <property type="match status" value="1"/>
</dbReference>